<sequence length="64" mass="7284">MQELLTKVPVLKTPEEVEQAIARYKASDLNDMDLIYLWQAIRDASLNQNNDNADTDNVPGEDSY</sequence>
<keyword evidence="2" id="KW-1185">Reference proteome</keyword>
<accession>A0AAV3WP67</accession>
<protein>
    <submittedName>
        <fullName evidence="1">No_hits_found</fullName>
    </submittedName>
</protein>
<comment type="caution">
    <text evidence="1">The sequence shown here is derived from an EMBL/GenBank/DDBJ whole genome shotgun (WGS) entry which is preliminary data.</text>
</comment>
<reference evidence="1" key="1">
    <citation type="submission" date="2019-10" db="EMBL/GenBank/DDBJ databases">
        <title>Draft genome sequece of Microseira wollei NIES-4236.</title>
        <authorList>
            <person name="Yamaguchi H."/>
            <person name="Suzuki S."/>
            <person name="Kawachi M."/>
        </authorList>
    </citation>
    <scope>NUCLEOTIDE SEQUENCE</scope>
    <source>
        <strain evidence="1">NIES-4236</strain>
    </source>
</reference>
<evidence type="ECO:0000313" key="2">
    <source>
        <dbReference type="Proteomes" id="UP001050975"/>
    </source>
</evidence>
<evidence type="ECO:0000313" key="1">
    <source>
        <dbReference type="EMBL" id="GET43734.1"/>
    </source>
</evidence>
<name>A0AAV3WP67_9CYAN</name>
<dbReference type="Proteomes" id="UP001050975">
    <property type="component" value="Unassembled WGS sequence"/>
</dbReference>
<organism evidence="1 2">
    <name type="scientific">Microseira wollei NIES-4236</name>
    <dbReference type="NCBI Taxonomy" id="2530354"/>
    <lineage>
        <taxon>Bacteria</taxon>
        <taxon>Bacillati</taxon>
        <taxon>Cyanobacteriota</taxon>
        <taxon>Cyanophyceae</taxon>
        <taxon>Oscillatoriophycideae</taxon>
        <taxon>Aerosakkonematales</taxon>
        <taxon>Aerosakkonemataceae</taxon>
        <taxon>Microseira</taxon>
    </lineage>
</organism>
<dbReference type="RefSeq" id="WP_226592841.1">
    <property type="nucleotide sequence ID" value="NZ_BLAY01000247.1"/>
</dbReference>
<proteinExistence type="predicted"/>
<dbReference type="EMBL" id="BLAY01000247">
    <property type="protein sequence ID" value="GET43734.1"/>
    <property type="molecule type" value="Genomic_DNA"/>
</dbReference>
<gene>
    <name evidence="1" type="ORF">MiSe_85590</name>
</gene>
<dbReference type="AlphaFoldDB" id="A0AAV3WP67"/>